<reference evidence="12 13" key="1">
    <citation type="journal article" date="2013" name="BMC Microbiol.">
        <title>Identification of the type II cytochrome c maturation pathway in anammox bacteria by comparative genomics.</title>
        <authorList>
            <person name="Ferousi C."/>
            <person name="Speth D.R."/>
            <person name="Reimann J."/>
            <person name="Op den Camp H.J."/>
            <person name="Allen J.W."/>
            <person name="Keltjens J.T."/>
            <person name="Jetten M.S."/>
        </authorList>
    </citation>
    <scope>NUCLEOTIDE SEQUENCE [LARGE SCALE GENOMIC DNA]</scope>
    <source>
        <strain evidence="12">RU1</strain>
    </source>
</reference>
<dbReference type="SUPFAM" id="SSF52540">
    <property type="entry name" value="P-loop containing nucleoside triphosphate hydrolases"/>
    <property type="match status" value="1"/>
</dbReference>
<keyword evidence="6 11" id="KW-0547">Nucleotide-binding</keyword>
<dbReference type="PANTHER" id="PTHR21087:SF16">
    <property type="entry name" value="SHIKIMATE KINASE 1, CHLOROPLASTIC"/>
    <property type="match status" value="1"/>
</dbReference>
<protein>
    <recommendedName>
        <fullName evidence="3 11">Shikimate kinase</fullName>
        <shortName evidence="11">SK</shortName>
        <ecNumber evidence="3 11">2.7.1.71</ecNumber>
    </recommendedName>
</protein>
<dbReference type="Proteomes" id="UP000034954">
    <property type="component" value="Unassembled WGS sequence"/>
</dbReference>
<organism evidence="12 13">
    <name type="scientific">Candidatus Brocadia fulgida</name>
    <dbReference type="NCBI Taxonomy" id="380242"/>
    <lineage>
        <taxon>Bacteria</taxon>
        <taxon>Pseudomonadati</taxon>
        <taxon>Planctomycetota</taxon>
        <taxon>Candidatus Brocadiia</taxon>
        <taxon>Candidatus Brocadiales</taxon>
        <taxon>Candidatus Brocadiaceae</taxon>
        <taxon>Candidatus Brocadia</taxon>
    </lineage>
</organism>
<evidence type="ECO:0000256" key="5">
    <source>
        <dbReference type="ARBA" id="ARBA00022679"/>
    </source>
</evidence>
<accession>A0A0M2UTW4</accession>
<comment type="subcellular location">
    <subcellularLocation>
        <location evidence="11">Cytoplasm</location>
    </subcellularLocation>
</comment>
<dbReference type="PROSITE" id="PS01128">
    <property type="entry name" value="SHIKIMATE_KINASE"/>
    <property type="match status" value="1"/>
</dbReference>
<dbReference type="Gene3D" id="3.40.50.300">
    <property type="entry name" value="P-loop containing nucleotide triphosphate hydrolases"/>
    <property type="match status" value="1"/>
</dbReference>
<evidence type="ECO:0000256" key="8">
    <source>
        <dbReference type="ARBA" id="ARBA00022840"/>
    </source>
</evidence>
<evidence type="ECO:0000256" key="11">
    <source>
        <dbReference type="HAMAP-Rule" id="MF_00109"/>
    </source>
</evidence>
<dbReference type="PRINTS" id="PR01100">
    <property type="entry name" value="SHIKIMTKNASE"/>
</dbReference>
<dbReference type="InterPro" id="IPR031322">
    <property type="entry name" value="Shikimate/glucono_kinase"/>
</dbReference>
<keyword evidence="7 11" id="KW-0418">Kinase</keyword>
<comment type="subunit">
    <text evidence="11">Monomer.</text>
</comment>
<comment type="pathway">
    <text evidence="1 11">Metabolic intermediate biosynthesis; chorismate biosynthesis; chorismate from D-erythrose 4-phosphate and phosphoenolpyruvate: step 5/7.</text>
</comment>
<dbReference type="EMBL" id="LAQJ01000186">
    <property type="protein sequence ID" value="KKO19503.1"/>
    <property type="molecule type" value="Genomic_DNA"/>
</dbReference>
<evidence type="ECO:0000256" key="3">
    <source>
        <dbReference type="ARBA" id="ARBA00012154"/>
    </source>
</evidence>
<feature type="binding site" evidence="11">
    <location>
        <position position="120"/>
    </location>
    <ligand>
        <name>ATP</name>
        <dbReference type="ChEBI" id="CHEBI:30616"/>
    </ligand>
</feature>
<comment type="caution">
    <text evidence="11">Lacks conserved residue(s) required for the propagation of feature annotation.</text>
</comment>
<dbReference type="HAMAP" id="MF_00109">
    <property type="entry name" value="Shikimate_kinase"/>
    <property type="match status" value="1"/>
</dbReference>
<keyword evidence="11" id="KW-0479">Metal-binding</keyword>
<dbReference type="GO" id="GO:0005829">
    <property type="term" value="C:cytosol"/>
    <property type="evidence" value="ECO:0007669"/>
    <property type="project" value="TreeGrafter"/>
</dbReference>
<dbReference type="GO" id="GO:0004765">
    <property type="term" value="F:shikimate kinase activity"/>
    <property type="evidence" value="ECO:0007669"/>
    <property type="project" value="UniProtKB-UniRule"/>
</dbReference>
<dbReference type="AlphaFoldDB" id="A0A0M2UTW4"/>
<keyword evidence="4 11" id="KW-0028">Amino-acid biosynthesis</keyword>
<evidence type="ECO:0000256" key="2">
    <source>
        <dbReference type="ARBA" id="ARBA00006997"/>
    </source>
</evidence>
<keyword evidence="11" id="KW-0963">Cytoplasm</keyword>
<evidence type="ECO:0000256" key="9">
    <source>
        <dbReference type="ARBA" id="ARBA00023141"/>
    </source>
</evidence>
<proteinExistence type="inferred from homology"/>
<comment type="function">
    <text evidence="11">Catalyzes the specific phosphorylation of the 3-hydroxyl group of shikimic acid using ATP as a cosubstrate.</text>
</comment>
<feature type="binding site" evidence="11">
    <location>
        <position position="14"/>
    </location>
    <ligand>
        <name>Mg(2+)</name>
        <dbReference type="ChEBI" id="CHEBI:18420"/>
    </ligand>
</feature>
<dbReference type="GO" id="GO:0009423">
    <property type="term" value="P:chorismate biosynthetic process"/>
    <property type="evidence" value="ECO:0007669"/>
    <property type="project" value="UniProtKB-UniRule"/>
</dbReference>
<comment type="cofactor">
    <cofactor evidence="11">
        <name>Mg(2+)</name>
        <dbReference type="ChEBI" id="CHEBI:18420"/>
    </cofactor>
    <text evidence="11">Binds 1 Mg(2+) ion per subunit.</text>
</comment>
<evidence type="ECO:0000313" key="13">
    <source>
        <dbReference type="Proteomes" id="UP000034954"/>
    </source>
</evidence>
<dbReference type="PANTHER" id="PTHR21087">
    <property type="entry name" value="SHIKIMATE KINASE"/>
    <property type="match status" value="1"/>
</dbReference>
<dbReference type="InterPro" id="IPR000623">
    <property type="entry name" value="Shikimate_kinase/TSH1"/>
</dbReference>
<sequence length="179" mass="20541">MNIFLIGFRGTGKTTIGKLLAQRLDKEFIDTDEYLEQKQGKTIKDLFREGGEPLFRDIEAQTIAEVCRPDNRVIATGGGVILREENVRRLRKNGIIILLDADADTLYKRIHDNAQTQQKRPSLTSLNAYEEIEYLLAYRRPLYDRIADFVINTASLSKHDAVNKILSFLHTYVKDLRKG</sequence>
<feature type="binding site" evidence="11">
    <location>
        <position position="32"/>
    </location>
    <ligand>
        <name>substrate</name>
    </ligand>
</feature>
<dbReference type="GO" id="GO:0008652">
    <property type="term" value="P:amino acid biosynthetic process"/>
    <property type="evidence" value="ECO:0007669"/>
    <property type="project" value="UniProtKB-KW"/>
</dbReference>
<evidence type="ECO:0000256" key="6">
    <source>
        <dbReference type="ARBA" id="ARBA00022741"/>
    </source>
</evidence>
<dbReference type="GO" id="GO:0009073">
    <property type="term" value="P:aromatic amino acid family biosynthetic process"/>
    <property type="evidence" value="ECO:0007669"/>
    <property type="project" value="UniProtKB-KW"/>
</dbReference>
<dbReference type="EC" id="2.7.1.71" evidence="3 11"/>
<dbReference type="UniPathway" id="UPA00053">
    <property type="reaction ID" value="UER00088"/>
</dbReference>
<feature type="binding site" evidence="11">
    <location>
        <position position="56"/>
    </location>
    <ligand>
        <name>substrate</name>
    </ligand>
</feature>
<evidence type="ECO:0000313" key="12">
    <source>
        <dbReference type="EMBL" id="KKO19503.1"/>
    </source>
</evidence>
<keyword evidence="9 11" id="KW-0057">Aromatic amino acid biosynthesis</keyword>
<dbReference type="GO" id="GO:0000287">
    <property type="term" value="F:magnesium ion binding"/>
    <property type="evidence" value="ECO:0007669"/>
    <property type="project" value="UniProtKB-UniRule"/>
</dbReference>
<evidence type="ECO:0000256" key="7">
    <source>
        <dbReference type="ARBA" id="ARBA00022777"/>
    </source>
</evidence>
<keyword evidence="5 11" id="KW-0808">Transferase</keyword>
<comment type="catalytic activity">
    <reaction evidence="10 11">
        <text>shikimate + ATP = 3-phosphoshikimate + ADP + H(+)</text>
        <dbReference type="Rhea" id="RHEA:13121"/>
        <dbReference type="ChEBI" id="CHEBI:15378"/>
        <dbReference type="ChEBI" id="CHEBI:30616"/>
        <dbReference type="ChEBI" id="CHEBI:36208"/>
        <dbReference type="ChEBI" id="CHEBI:145989"/>
        <dbReference type="ChEBI" id="CHEBI:456216"/>
        <dbReference type="EC" id="2.7.1.71"/>
    </reaction>
</comment>
<feature type="binding site" evidence="11">
    <location>
        <begin position="10"/>
        <end position="15"/>
    </location>
    <ligand>
        <name>ATP</name>
        <dbReference type="ChEBI" id="CHEBI:30616"/>
    </ligand>
</feature>
<comment type="caution">
    <text evidence="12">The sequence shown here is derived from an EMBL/GenBank/DDBJ whole genome shotgun (WGS) entry which is preliminary data.</text>
</comment>
<feature type="binding site" evidence="11">
    <location>
        <position position="139"/>
    </location>
    <ligand>
        <name>substrate</name>
    </ligand>
</feature>
<dbReference type="InterPro" id="IPR027417">
    <property type="entry name" value="P-loop_NTPase"/>
</dbReference>
<name>A0A0M2UTW4_9BACT</name>
<dbReference type="GO" id="GO:0005524">
    <property type="term" value="F:ATP binding"/>
    <property type="evidence" value="ECO:0007669"/>
    <property type="project" value="UniProtKB-UniRule"/>
</dbReference>
<dbReference type="CDD" id="cd00464">
    <property type="entry name" value="SK"/>
    <property type="match status" value="1"/>
</dbReference>
<keyword evidence="11" id="KW-0460">Magnesium</keyword>
<feature type="binding site" evidence="11">
    <location>
        <position position="78"/>
    </location>
    <ligand>
        <name>substrate</name>
    </ligand>
</feature>
<gene>
    <name evidence="11" type="primary">aroK</name>
    <name evidence="12" type="ORF">BROFUL_01780</name>
</gene>
<evidence type="ECO:0000256" key="1">
    <source>
        <dbReference type="ARBA" id="ARBA00004842"/>
    </source>
</evidence>
<keyword evidence="8 11" id="KW-0067">ATP-binding</keyword>
<dbReference type="Pfam" id="PF01202">
    <property type="entry name" value="SKI"/>
    <property type="match status" value="1"/>
</dbReference>
<evidence type="ECO:0000256" key="10">
    <source>
        <dbReference type="ARBA" id="ARBA00048567"/>
    </source>
</evidence>
<evidence type="ECO:0000256" key="4">
    <source>
        <dbReference type="ARBA" id="ARBA00022605"/>
    </source>
</evidence>
<keyword evidence="13" id="KW-1185">Reference proteome</keyword>
<comment type="similarity">
    <text evidence="2 11">Belongs to the shikimate kinase family.</text>
</comment>
<dbReference type="InterPro" id="IPR023000">
    <property type="entry name" value="Shikimate_kinase_CS"/>
</dbReference>